<evidence type="ECO:0000256" key="1">
    <source>
        <dbReference type="ARBA" id="ARBA00006738"/>
    </source>
</evidence>
<dbReference type="SUPFAM" id="SSF52980">
    <property type="entry name" value="Restriction endonuclease-like"/>
    <property type="match status" value="1"/>
</dbReference>
<protein>
    <recommendedName>
        <fullName evidence="2">UPF0102 protein PN36_29590</fullName>
    </recommendedName>
</protein>
<comment type="caution">
    <text evidence="3">The sequence shown here is derived from an EMBL/GenBank/DDBJ whole genome shotgun (WGS) entry which is preliminary data.</text>
</comment>
<comment type="similarity">
    <text evidence="1 2">Belongs to the UPF0102 family.</text>
</comment>
<dbReference type="Pfam" id="PF02021">
    <property type="entry name" value="UPF0102"/>
    <property type="match status" value="1"/>
</dbReference>
<dbReference type="GO" id="GO:0003676">
    <property type="term" value="F:nucleic acid binding"/>
    <property type="evidence" value="ECO:0007669"/>
    <property type="project" value="InterPro"/>
</dbReference>
<dbReference type="PANTHER" id="PTHR34039">
    <property type="entry name" value="UPF0102 PROTEIN YRAN"/>
    <property type="match status" value="1"/>
</dbReference>
<name>A0A0A6PLS0_9GAMM</name>
<organism evidence="3 4">
    <name type="scientific">Candidatus Thiomargarita nelsonii</name>
    <dbReference type="NCBI Taxonomy" id="1003181"/>
    <lineage>
        <taxon>Bacteria</taxon>
        <taxon>Pseudomonadati</taxon>
        <taxon>Pseudomonadota</taxon>
        <taxon>Gammaproteobacteria</taxon>
        <taxon>Thiotrichales</taxon>
        <taxon>Thiotrichaceae</taxon>
        <taxon>Thiomargarita</taxon>
    </lineage>
</organism>
<dbReference type="EMBL" id="JSZA02000206">
    <property type="protein sequence ID" value="KHD11563.1"/>
    <property type="molecule type" value="Genomic_DNA"/>
</dbReference>
<dbReference type="InterPro" id="IPR003509">
    <property type="entry name" value="UPF0102_YraN-like"/>
</dbReference>
<dbReference type="HAMAP" id="MF_00048">
    <property type="entry name" value="UPF0102"/>
    <property type="match status" value="1"/>
</dbReference>
<dbReference type="CDD" id="cd20736">
    <property type="entry name" value="PoNe_Nuclease"/>
    <property type="match status" value="1"/>
</dbReference>
<evidence type="ECO:0000313" key="4">
    <source>
        <dbReference type="Proteomes" id="UP000030428"/>
    </source>
</evidence>
<gene>
    <name evidence="3" type="ORF">PN36_29590</name>
</gene>
<dbReference type="PANTHER" id="PTHR34039:SF1">
    <property type="entry name" value="UPF0102 PROTEIN YRAN"/>
    <property type="match status" value="1"/>
</dbReference>
<evidence type="ECO:0000256" key="2">
    <source>
        <dbReference type="HAMAP-Rule" id="MF_00048"/>
    </source>
</evidence>
<accession>A0A0A6PLS0</accession>
<dbReference type="Gene3D" id="3.40.1350.10">
    <property type="match status" value="1"/>
</dbReference>
<dbReference type="AlphaFoldDB" id="A0A0A6PLS0"/>
<dbReference type="InterPro" id="IPR011335">
    <property type="entry name" value="Restrct_endonuc-II-like"/>
</dbReference>
<proteinExistence type="inferred from homology"/>
<dbReference type="InterPro" id="IPR011856">
    <property type="entry name" value="tRNA_endonuc-like_dom_sf"/>
</dbReference>
<dbReference type="NCBIfam" id="TIGR00252">
    <property type="entry name" value="YraN family protein"/>
    <property type="match status" value="1"/>
</dbReference>
<keyword evidence="4" id="KW-1185">Reference proteome</keyword>
<dbReference type="Proteomes" id="UP000030428">
    <property type="component" value="Unassembled WGS sequence"/>
</dbReference>
<sequence>MENKTTTSRGQWAEELAHTYLCEQGLQTIVRNYRCKAGEIDLIMLDQDILVFVEVRYRKDQRYGGSIESINARKQQRIFTTATHYLHTHQWAQQHACRFDVVLISGTTTNPQMRWIADAFRL</sequence>
<evidence type="ECO:0000313" key="3">
    <source>
        <dbReference type="EMBL" id="KHD11563.1"/>
    </source>
</evidence>
<reference evidence="3 4" key="1">
    <citation type="journal article" date="2016" name="Front. Microbiol.">
        <title>Single-Cell (Meta-)Genomics of a Dimorphic Candidatus Thiomargarita nelsonii Reveals Genomic Plasticity.</title>
        <authorList>
            <person name="Flood B.E."/>
            <person name="Fliss P."/>
            <person name="Jones D.S."/>
            <person name="Dick G.J."/>
            <person name="Jain S."/>
            <person name="Kaster A.K."/>
            <person name="Winkel M."/>
            <person name="Mussmann M."/>
            <person name="Bailey J."/>
        </authorList>
    </citation>
    <scope>NUCLEOTIDE SEQUENCE [LARGE SCALE GENOMIC DNA]</scope>
    <source>
        <strain evidence="3">Hydrate Ridge</strain>
    </source>
</reference>
<dbReference type="NCBIfam" id="NF009150">
    <property type="entry name" value="PRK12497.1-3"/>
    <property type="match status" value="1"/>
</dbReference>